<feature type="compositionally biased region" description="Basic and acidic residues" evidence="9">
    <location>
        <begin position="476"/>
        <end position="491"/>
    </location>
</feature>
<dbReference type="GO" id="GO:0006284">
    <property type="term" value="P:base-excision repair"/>
    <property type="evidence" value="ECO:0007669"/>
    <property type="project" value="InterPro"/>
</dbReference>
<dbReference type="Gramene" id="Pp3c6_18380V3.2">
    <property type="protein sequence ID" value="Pp3c6_18380V3.2"/>
    <property type="gene ID" value="Pp3c6_18380"/>
</dbReference>
<evidence type="ECO:0000313" key="13">
    <source>
        <dbReference type="Proteomes" id="UP000006727"/>
    </source>
</evidence>
<dbReference type="RefSeq" id="XP_024377542.1">
    <property type="nucleotide sequence ID" value="XM_024521774.2"/>
</dbReference>
<dbReference type="RefSeq" id="XP_024377539.1">
    <property type="nucleotide sequence ID" value="XM_024521771.2"/>
</dbReference>
<dbReference type="SUPFAM" id="SSF48150">
    <property type="entry name" value="DNA-glycosylase"/>
    <property type="match status" value="1"/>
</dbReference>
<evidence type="ECO:0000256" key="1">
    <source>
        <dbReference type="ARBA" id="ARBA00001966"/>
    </source>
</evidence>
<feature type="region of interest" description="Disordered" evidence="9">
    <location>
        <begin position="908"/>
        <end position="939"/>
    </location>
</feature>
<feature type="region of interest" description="Disordered" evidence="9">
    <location>
        <begin position="416"/>
        <end position="530"/>
    </location>
</feature>
<dbReference type="FunCoup" id="A0A2K1KG56">
    <property type="interactions" value="1394"/>
</dbReference>
<dbReference type="PANTHER" id="PTHR46213:SF13">
    <property type="entry name" value="DEMETER-LIKE PROTEIN 2-RELATED"/>
    <property type="match status" value="1"/>
</dbReference>
<feature type="region of interest" description="Disordered" evidence="9">
    <location>
        <begin position="1113"/>
        <end position="1137"/>
    </location>
</feature>
<dbReference type="GO" id="GO:0051539">
    <property type="term" value="F:4 iron, 4 sulfur cluster binding"/>
    <property type="evidence" value="ECO:0007669"/>
    <property type="project" value="InterPro"/>
</dbReference>
<feature type="compositionally biased region" description="Basic residues" evidence="9">
    <location>
        <begin position="917"/>
        <end position="931"/>
    </location>
</feature>
<dbReference type="PaxDb" id="3218-PP1S14_101V6.1"/>
<dbReference type="InterPro" id="IPR044811">
    <property type="entry name" value="DME/ROS1"/>
</dbReference>
<feature type="region of interest" description="Disordered" evidence="9">
    <location>
        <begin position="1642"/>
        <end position="1662"/>
    </location>
</feature>
<feature type="compositionally biased region" description="Basic and acidic residues" evidence="9">
    <location>
        <begin position="611"/>
        <end position="643"/>
    </location>
</feature>
<dbReference type="Proteomes" id="UP000006727">
    <property type="component" value="Chromosome 6"/>
</dbReference>
<gene>
    <name evidence="12" type="primary">LOC112283264</name>
    <name evidence="11" type="ORF">PHYPA_009141</name>
</gene>
<accession>A0A2K1KG56</accession>
<feature type="region of interest" description="Disordered" evidence="9">
    <location>
        <begin position="1172"/>
        <end position="1326"/>
    </location>
</feature>
<dbReference type="InterPro" id="IPR028925">
    <property type="entry name" value="RRM_DME"/>
</dbReference>
<comment type="subcellular location">
    <subcellularLocation>
        <location evidence="2">Nucleus</location>
    </subcellularLocation>
</comment>
<feature type="compositionally biased region" description="Low complexity" evidence="9">
    <location>
        <begin position="970"/>
        <end position="980"/>
    </location>
</feature>
<dbReference type="Gene3D" id="1.10.1670.10">
    <property type="entry name" value="Helix-hairpin-Helix base-excision DNA repair enzymes (C-terminal)"/>
    <property type="match status" value="1"/>
</dbReference>
<feature type="region of interest" description="Disordered" evidence="9">
    <location>
        <begin position="354"/>
        <end position="381"/>
    </location>
</feature>
<dbReference type="InterPro" id="IPR023170">
    <property type="entry name" value="HhH_base_excis_C"/>
</dbReference>
<evidence type="ECO:0000256" key="7">
    <source>
        <dbReference type="ARBA" id="ARBA00023125"/>
    </source>
</evidence>
<dbReference type="GO" id="GO:0141166">
    <property type="term" value="P:chromosomal 5-methylcytosine DNA demethylation pathway"/>
    <property type="evidence" value="ECO:0007669"/>
    <property type="project" value="InterPro"/>
</dbReference>
<dbReference type="RefSeq" id="XP_024377538.1">
    <property type="nucleotide sequence ID" value="XM_024521770.2"/>
</dbReference>
<evidence type="ECO:0000256" key="8">
    <source>
        <dbReference type="ARBA" id="ARBA00023242"/>
    </source>
</evidence>
<keyword evidence="7" id="KW-0238">DNA-binding</keyword>
<evidence type="ECO:0000259" key="10">
    <source>
        <dbReference type="SMART" id="SM00478"/>
    </source>
</evidence>
<dbReference type="RefSeq" id="XP_024377532.1">
    <property type="nucleotide sequence ID" value="XM_024521764.2"/>
</dbReference>
<dbReference type="RefSeq" id="XP_073390553.1">
    <property type="nucleotide sequence ID" value="XM_073534452.1"/>
</dbReference>
<dbReference type="RefSeq" id="XP_024377536.1">
    <property type="nucleotide sequence ID" value="XM_024521768.2"/>
</dbReference>
<feature type="compositionally biased region" description="Polar residues" evidence="9">
    <location>
        <begin position="1258"/>
        <end position="1275"/>
    </location>
</feature>
<evidence type="ECO:0000256" key="2">
    <source>
        <dbReference type="ARBA" id="ARBA00004123"/>
    </source>
</evidence>
<evidence type="ECO:0000313" key="11">
    <source>
        <dbReference type="EMBL" id="PNR52766.1"/>
    </source>
</evidence>
<evidence type="ECO:0000256" key="3">
    <source>
        <dbReference type="ARBA" id="ARBA00005646"/>
    </source>
</evidence>
<dbReference type="FunFam" id="1.10.1670.10:FF:000004">
    <property type="entry name" value="DNA glycosylase/AP lyase ROS1"/>
    <property type="match status" value="1"/>
</dbReference>
<dbReference type="GO" id="GO:0046872">
    <property type="term" value="F:metal ion binding"/>
    <property type="evidence" value="ECO:0007669"/>
    <property type="project" value="UniProtKB-KW"/>
</dbReference>
<dbReference type="RefSeq" id="XP_024377533.1">
    <property type="nucleotide sequence ID" value="XM_024521765.2"/>
</dbReference>
<keyword evidence="4" id="KW-0479">Metal-binding</keyword>
<dbReference type="RefSeq" id="XP_073390559.1">
    <property type="nucleotide sequence ID" value="XM_073534458.1"/>
</dbReference>
<dbReference type="InterPro" id="IPR003651">
    <property type="entry name" value="Endonuclease3_FeS-loop_motif"/>
</dbReference>
<dbReference type="Gramene" id="Pp3c6_18380V3.1">
    <property type="protein sequence ID" value="Pp3c6_18380V3.1"/>
    <property type="gene ID" value="Pp3c6_18380"/>
</dbReference>
<dbReference type="RefSeq" id="XP_024377537.1">
    <property type="nucleotide sequence ID" value="XM_024521769.2"/>
</dbReference>
<keyword evidence="6" id="KW-0411">Iron-sulfur</keyword>
<evidence type="ECO:0000256" key="6">
    <source>
        <dbReference type="ARBA" id="ARBA00023014"/>
    </source>
</evidence>
<dbReference type="RefSeq" id="XP_073390558.1">
    <property type="nucleotide sequence ID" value="XM_073534457.1"/>
</dbReference>
<dbReference type="RefSeq" id="XP_073390554.1">
    <property type="nucleotide sequence ID" value="XM_073534453.1"/>
</dbReference>
<reference evidence="11 13" key="1">
    <citation type="journal article" date="2008" name="Science">
        <title>The Physcomitrella genome reveals evolutionary insights into the conquest of land by plants.</title>
        <authorList>
            <person name="Rensing S."/>
            <person name="Lang D."/>
            <person name="Zimmer A."/>
            <person name="Terry A."/>
            <person name="Salamov A."/>
            <person name="Shapiro H."/>
            <person name="Nishiyama T."/>
            <person name="Perroud P.-F."/>
            <person name="Lindquist E."/>
            <person name="Kamisugi Y."/>
            <person name="Tanahashi T."/>
            <person name="Sakakibara K."/>
            <person name="Fujita T."/>
            <person name="Oishi K."/>
            <person name="Shin-I T."/>
            <person name="Kuroki Y."/>
            <person name="Toyoda A."/>
            <person name="Suzuki Y."/>
            <person name="Hashimoto A."/>
            <person name="Yamaguchi K."/>
            <person name="Sugano A."/>
            <person name="Kohara Y."/>
            <person name="Fujiyama A."/>
            <person name="Anterola A."/>
            <person name="Aoki S."/>
            <person name="Ashton N."/>
            <person name="Barbazuk W.B."/>
            <person name="Barker E."/>
            <person name="Bennetzen J."/>
            <person name="Bezanilla M."/>
            <person name="Blankenship R."/>
            <person name="Cho S.H."/>
            <person name="Dutcher S."/>
            <person name="Estelle M."/>
            <person name="Fawcett J.A."/>
            <person name="Gundlach H."/>
            <person name="Hanada K."/>
            <person name="Heyl A."/>
            <person name="Hicks K.A."/>
            <person name="Hugh J."/>
            <person name="Lohr M."/>
            <person name="Mayer K."/>
            <person name="Melkozernov A."/>
            <person name="Murata T."/>
            <person name="Nelson D."/>
            <person name="Pils B."/>
            <person name="Prigge M."/>
            <person name="Reiss B."/>
            <person name="Renner T."/>
            <person name="Rombauts S."/>
            <person name="Rushton P."/>
            <person name="Sanderfoot A."/>
            <person name="Schween G."/>
            <person name="Shiu S.-H."/>
            <person name="Stueber K."/>
            <person name="Theodoulou F.L."/>
            <person name="Tu H."/>
            <person name="Van de Peer Y."/>
            <person name="Verrier P.J."/>
            <person name="Waters E."/>
            <person name="Wood A."/>
            <person name="Yang L."/>
            <person name="Cove D."/>
            <person name="Cuming A."/>
            <person name="Hasebe M."/>
            <person name="Lucas S."/>
            <person name="Mishler D.B."/>
            <person name="Reski R."/>
            <person name="Grigoriev I."/>
            <person name="Quatrano R.S."/>
            <person name="Boore J.L."/>
        </authorList>
    </citation>
    <scope>NUCLEOTIDE SEQUENCE [LARGE SCALE GENOMIC DNA]</scope>
    <source>
        <strain evidence="12 13">cv. Gransden 2004</strain>
    </source>
</reference>
<feature type="compositionally biased region" description="Basic and acidic residues" evidence="9">
    <location>
        <begin position="443"/>
        <end position="454"/>
    </location>
</feature>
<feature type="compositionally biased region" description="Low complexity" evidence="9">
    <location>
        <begin position="644"/>
        <end position="666"/>
    </location>
</feature>
<feature type="region of interest" description="Disordered" evidence="9">
    <location>
        <begin position="960"/>
        <end position="989"/>
    </location>
</feature>
<reference evidence="12" key="3">
    <citation type="submission" date="2020-12" db="UniProtKB">
        <authorList>
            <consortium name="EnsemblPlants"/>
        </authorList>
    </citation>
    <scope>IDENTIFICATION</scope>
</reference>
<evidence type="ECO:0000256" key="5">
    <source>
        <dbReference type="ARBA" id="ARBA00023004"/>
    </source>
</evidence>
<dbReference type="GeneID" id="112283264"/>
<proteinExistence type="inferred from homology"/>
<dbReference type="GO" id="GO:0035514">
    <property type="term" value="F:DNA demethylase activity"/>
    <property type="evidence" value="ECO:0007669"/>
    <property type="project" value="InterPro"/>
</dbReference>
<evidence type="ECO:0000256" key="9">
    <source>
        <dbReference type="SAM" id="MobiDB-lite"/>
    </source>
</evidence>
<dbReference type="InterPro" id="IPR011257">
    <property type="entry name" value="DNA_glycosylase"/>
</dbReference>
<dbReference type="InterPro" id="IPR003265">
    <property type="entry name" value="HhH-GPD_domain"/>
</dbReference>
<keyword evidence="8" id="KW-0539">Nucleus</keyword>
<feature type="region of interest" description="Disordered" evidence="9">
    <location>
        <begin position="1554"/>
        <end position="1578"/>
    </location>
</feature>
<reference evidence="11 13" key="2">
    <citation type="journal article" date="2018" name="Plant J.">
        <title>The Physcomitrella patens chromosome-scale assembly reveals moss genome structure and evolution.</title>
        <authorList>
            <person name="Lang D."/>
            <person name="Ullrich K.K."/>
            <person name="Murat F."/>
            <person name="Fuchs J."/>
            <person name="Jenkins J."/>
            <person name="Haas F.B."/>
            <person name="Piednoel M."/>
            <person name="Gundlach H."/>
            <person name="Van Bel M."/>
            <person name="Meyberg R."/>
            <person name="Vives C."/>
            <person name="Morata J."/>
            <person name="Symeonidi A."/>
            <person name="Hiss M."/>
            <person name="Muchero W."/>
            <person name="Kamisugi Y."/>
            <person name="Saleh O."/>
            <person name="Blanc G."/>
            <person name="Decker E.L."/>
            <person name="van Gessel N."/>
            <person name="Grimwood J."/>
            <person name="Hayes R.D."/>
            <person name="Graham S.W."/>
            <person name="Gunter L.E."/>
            <person name="McDaniel S.F."/>
            <person name="Hoernstein S.N.W."/>
            <person name="Larsson A."/>
            <person name="Li F.W."/>
            <person name="Perroud P.F."/>
            <person name="Phillips J."/>
            <person name="Ranjan P."/>
            <person name="Rokshar D.S."/>
            <person name="Rothfels C.J."/>
            <person name="Schneider L."/>
            <person name="Shu S."/>
            <person name="Stevenson D.W."/>
            <person name="Thummler F."/>
            <person name="Tillich M."/>
            <person name="Villarreal Aguilar J.C."/>
            <person name="Widiez T."/>
            <person name="Wong G.K."/>
            <person name="Wymore A."/>
            <person name="Zhang Y."/>
            <person name="Zimmer A.D."/>
            <person name="Quatrano R.S."/>
            <person name="Mayer K.F.X."/>
            <person name="Goodstein D."/>
            <person name="Casacuberta J.M."/>
            <person name="Vandepoele K."/>
            <person name="Reski R."/>
            <person name="Cuming A.C."/>
            <person name="Tuskan G.A."/>
            <person name="Maumus F."/>
            <person name="Salse J."/>
            <person name="Schmutz J."/>
            <person name="Rensing S.A."/>
        </authorList>
    </citation>
    <scope>NUCLEOTIDE SEQUENCE [LARGE SCALE GENOMIC DNA]</scope>
    <source>
        <strain evidence="12 13">cv. Gransden 2004</strain>
    </source>
</reference>
<feature type="region of interest" description="Disordered" evidence="9">
    <location>
        <begin position="599"/>
        <end position="678"/>
    </location>
</feature>
<feature type="compositionally biased region" description="Polar residues" evidence="9">
    <location>
        <begin position="1172"/>
        <end position="1190"/>
    </location>
</feature>
<evidence type="ECO:0000313" key="12">
    <source>
        <dbReference type="EnsemblPlants" id="Pp3c6_18380V3.1"/>
    </source>
</evidence>
<evidence type="ECO:0000256" key="4">
    <source>
        <dbReference type="ARBA" id="ARBA00022723"/>
    </source>
</evidence>
<dbReference type="Pfam" id="PF15628">
    <property type="entry name" value="RRM_DME"/>
    <property type="match status" value="1"/>
</dbReference>
<feature type="region of interest" description="Disordered" evidence="9">
    <location>
        <begin position="1719"/>
        <end position="1748"/>
    </location>
</feature>
<comment type="similarity">
    <text evidence="3">Belongs to the DNA glycosylase family. DEMETER subfamily.</text>
</comment>
<protein>
    <recommendedName>
        <fullName evidence="10">HhH-GPD domain-containing protein</fullName>
    </recommendedName>
</protein>
<dbReference type="RefSeq" id="XP_024377541.1">
    <property type="nucleotide sequence ID" value="XM_024521773.2"/>
</dbReference>
<feature type="compositionally biased region" description="Polar residues" evidence="9">
    <location>
        <begin position="1212"/>
        <end position="1252"/>
    </location>
</feature>
<feature type="compositionally biased region" description="Polar residues" evidence="9">
    <location>
        <begin position="416"/>
        <end position="429"/>
    </location>
</feature>
<dbReference type="EnsemblPlants" id="Pp3c6_18380V3.1">
    <property type="protein sequence ID" value="Pp3c6_18380V3.1"/>
    <property type="gene ID" value="Pp3c6_18380"/>
</dbReference>
<dbReference type="SMART" id="SM00478">
    <property type="entry name" value="ENDO3c"/>
    <property type="match status" value="1"/>
</dbReference>
<dbReference type="PANTHER" id="PTHR46213">
    <property type="entry name" value="TRANSCRIPTIONAL ACTIVATOR DEMETER"/>
    <property type="match status" value="1"/>
</dbReference>
<dbReference type="GO" id="GO:0019104">
    <property type="term" value="F:DNA N-glycosylase activity"/>
    <property type="evidence" value="ECO:0007669"/>
    <property type="project" value="InterPro"/>
</dbReference>
<dbReference type="RefSeq" id="XP_073390560.1">
    <property type="nucleotide sequence ID" value="XM_073534459.1"/>
</dbReference>
<name>A0A2K1KG56_PHYPA</name>
<comment type="cofactor">
    <cofactor evidence="1">
        <name>[4Fe-4S] cluster</name>
        <dbReference type="ChEBI" id="CHEBI:49883"/>
    </cofactor>
</comment>
<dbReference type="RefSeq" id="XP_073390556.1">
    <property type="nucleotide sequence ID" value="XM_073534455.1"/>
</dbReference>
<dbReference type="RefSeq" id="XP_024377535.1">
    <property type="nucleotide sequence ID" value="XM_024521767.2"/>
</dbReference>
<keyword evidence="13" id="KW-1185">Reference proteome</keyword>
<feature type="domain" description="HhH-GPD" evidence="10">
    <location>
        <begin position="1334"/>
        <end position="1501"/>
    </location>
</feature>
<organism evidence="11">
    <name type="scientific">Physcomitrium patens</name>
    <name type="common">Spreading-leaved earth moss</name>
    <name type="synonym">Physcomitrella patens</name>
    <dbReference type="NCBI Taxonomy" id="3218"/>
    <lineage>
        <taxon>Eukaryota</taxon>
        <taxon>Viridiplantae</taxon>
        <taxon>Streptophyta</taxon>
        <taxon>Embryophyta</taxon>
        <taxon>Bryophyta</taxon>
        <taxon>Bryophytina</taxon>
        <taxon>Bryopsida</taxon>
        <taxon>Funariidae</taxon>
        <taxon>Funariales</taxon>
        <taxon>Funariaceae</taxon>
        <taxon>Physcomitrium</taxon>
    </lineage>
</organism>
<dbReference type="RefSeq" id="XP_024377544.1">
    <property type="nucleotide sequence ID" value="XM_024521776.2"/>
</dbReference>
<feature type="compositionally biased region" description="Polar residues" evidence="9">
    <location>
        <begin position="1724"/>
        <end position="1748"/>
    </location>
</feature>
<dbReference type="EMBL" id="ABEU02000006">
    <property type="protein sequence ID" value="PNR52766.1"/>
    <property type="molecule type" value="Genomic_DNA"/>
</dbReference>
<dbReference type="RefSeq" id="XP_073390555.1">
    <property type="nucleotide sequence ID" value="XM_073534454.1"/>
</dbReference>
<keyword evidence="5" id="KW-0408">Iron</keyword>
<dbReference type="OrthoDB" id="5607at2759"/>
<dbReference type="SMART" id="SM00525">
    <property type="entry name" value="FES"/>
    <property type="match status" value="1"/>
</dbReference>
<dbReference type="EnsemblPlants" id="Pp3c6_18380V3.2">
    <property type="protein sequence ID" value="Pp3c6_18380V3.2"/>
    <property type="gene ID" value="Pp3c6_18380"/>
</dbReference>
<dbReference type="RefSeq" id="XP_073390557.1">
    <property type="nucleotide sequence ID" value="XM_073534456.1"/>
</dbReference>
<sequence length="1956" mass="216891">MTQTFAFQEPVCELGQGVFPGPNMMPSWKHPNATFNLLPNDHAGHKRRRSFSAMPPVAQDLHMYDADDLQEPNRRLSNDSLEQCPPVPNFCVGLDAAASQLGFQNVDHRGDISFYSRALDNSCNSLRRPPRIESTHCNGAGTYFMNRISSTTSSCMNDFQAFDHANRQSGQTFNHCPRPMDVKSAAAVAAQALANFQAGISTPDRGFLNQRNGLKVANGYTPGGNLSSSGSFFAYPSTGAPITKSTGNVVHNLAGVCNQNVIHDSTFGLENAHLNGNIHLRAGDSGHFNWQNFNSHTAFLSNGINGATNVLNSTLEVADHRLVRPQSPSTPRVDVGLTESQQGYLQEMHRLKEIADEPDSPRQNSRGRRLQYSAPLEQPSRNPFQDFEALYMYHKSDHPVEMTTTNAATACVTASETTGRTQQGETFCQPSGPPPTVAPGDDTGDKESSNHRFDLNVVPGYIDATPKPRKKFHPRVAKDKRTYKRRMDAKKNSGAPVVDGINVDLPAKNSARRANQTSQHDSNHGDGRESSFAEVMDIEVEDIGVVPKSKPVSVQHDTAVCDCEAFIKLRLERRAVGQNTRLNDIEDCAMGRRYSENVFNNAQSPISPPERQGRGSWESREKRIDTPDGHDVGGSHESPDSDPRSSPSVRRNLFAASQAQAPASGAEGTWPDQRIGSSTRDLKGCFDANQSSALASSPEEAVRAVIHHPAGTRTPLSSSLKQFNQSGTHLDIYDYGQTNPYHLQDMVAQHRDSVLAMDQRNLIYQELHSNMALRNHARESGTIVPAYNSGRVEWNPWFGSFNSIRPAVPNTTSSSFMSRLCPRGILSPRNVTFRTMNQIQRVVYLKFILRSNNQLEMSPKMLLHHVLEHLPESEKEEFKSLWDVILTPVADEQMRQLAEHAKMEIAMPTSGQNHASEKHHRKPEKAKKPSKRQLQMQQSKAMTLWPDLMHDQTLSNSKALKEKTRSKATSSDSQEQQNSSENEELEMVPYENKSVVPYEGPFQPLRKRKPRPKVVLDNDTVREWKLLMGKPNGTAESVDKDSEKDLKWEEERRKMKAQAQVFIERMHVVQGDRSFSCWKGSVVDSVVGAFLTQNVNDVLSSSAFISMRSRFPGRGFRRNDHSQTSTTAAAAPEDTVAQSFDSELAKNLPLEPSASATSITMTHQDPQIIEPQSSASLQDGSFSITPSSPTRDVGHSYECPPNLLESQESHNVESNGAQSTQEVFNSPTPQITYSEHSHTASAKISSNSTVETTELESGLQSPPQELAPSNSSELSSDGAHNAPSKDPSELLDMNPDATTEGSELVDATNPSHGKYNPKTGLTGLERAKIEERQVSARKSFDFSHLEEEFRPRQRPTGLPRTEQTEDGVDWEAVRRADVAEVADVIKERGLNWILAGRIKAFLERLHLDYGALDLEWLRSMSTDQTKEFLLSIRGLGLKSVECIRLLTLHHLAFPVDTNVGRICVRLGWVPLEPLPEELQLHLLELYPVQATIQKYLWPRLCKLDHQTLYELHYQMISFGKVFCTKSKPNCNACPMRPECKHFASAVSSAKLALPAPERPHDRPTLALPPGTISSSGEDYLRPPRTVSQYCQPFVEEPMTPESEANVEDLDDIEDYPFSVEEVEEDAVMNLCIQESRKESCCSKGQACQNPSTKEEKSTDPSCCSPLTVMSESKPVQKITLEERESLSANSNVHQQLGNETCPNSGQDTSLKPVIEVVEKETNLDQESPSTVTEQSMSGDANPNGSSGSQEMVLVPLEAASIPVPKLKNVGRLRTVHYVYELPDNHPLLDGLDSREPDDPCTYLLAIWSPGKVPESIPNINDNANEENPFASSGSEGDESIKATLLVPCRTAMQGSFPLNGTYFQVNEVFADHASSLQPILVPRTLLWNLRRRFVFFGTSVTSIFRGMTAEEIQACFWRGYVCVRGFDRTTRAPKPLVGRLHLQAGKSSGKGTNMEA</sequence>
<dbReference type="GO" id="GO:0005634">
    <property type="term" value="C:nucleus"/>
    <property type="evidence" value="ECO:0007669"/>
    <property type="project" value="UniProtKB-SubCell"/>
</dbReference>
<feature type="region of interest" description="Disordered" evidence="9">
    <location>
        <begin position="1345"/>
        <end position="1367"/>
    </location>
</feature>
<feature type="compositionally biased region" description="Basic and acidic residues" evidence="9">
    <location>
        <begin position="521"/>
        <end position="530"/>
    </location>
</feature>
<dbReference type="KEGG" id="ppp:112283264"/>
<dbReference type="GO" id="GO:0003677">
    <property type="term" value="F:DNA binding"/>
    <property type="evidence" value="ECO:0007669"/>
    <property type="project" value="UniProtKB-KW"/>
</dbReference>